<sequence>MRHISLVALFVGLNDLLTNRKAALVSFASGAASTKLLTAKLDALGKLPSVAAGRPLVDELDAADVHHDALGYALWHLLEAYDRHPDIPEHIRAAARKIRAAFIPTLEDLGASYPAEAKAAMDRKPALASLQSELALFPVAGGGTLHEWADRFLNAGVAIDSLLSARADLETKTRKDATRLRGEVIGLLNRTRKNLALELQEDPSLPKDIDARVFGYFDLLEKSAAQAQKGKASPEIPPPPSATEATAATP</sequence>
<comment type="caution">
    <text evidence="2">The sequence shown here is derived from an EMBL/GenBank/DDBJ whole genome shotgun (WGS) entry which is preliminary data.</text>
</comment>
<proteinExistence type="predicted"/>
<protein>
    <submittedName>
        <fullName evidence="2">Uncharacterized protein</fullName>
    </submittedName>
</protein>
<evidence type="ECO:0000313" key="3">
    <source>
        <dbReference type="Proteomes" id="UP001160301"/>
    </source>
</evidence>
<feature type="region of interest" description="Disordered" evidence="1">
    <location>
        <begin position="227"/>
        <end position="250"/>
    </location>
</feature>
<gene>
    <name evidence="2" type="ORF">QHF89_36460</name>
</gene>
<dbReference type="RefSeq" id="WP_136970466.1">
    <property type="nucleotide sequence ID" value="NZ_JARZHI010000051.1"/>
</dbReference>
<keyword evidence="3" id="KW-1185">Reference proteome</keyword>
<evidence type="ECO:0000256" key="1">
    <source>
        <dbReference type="SAM" id="MobiDB-lite"/>
    </source>
</evidence>
<name>A0ABT6P3D1_9BACT</name>
<dbReference type="EMBL" id="JARZHI010000051">
    <property type="protein sequence ID" value="MDI1435054.1"/>
    <property type="molecule type" value="Genomic_DNA"/>
</dbReference>
<organism evidence="2 3">
    <name type="scientific">Polyangium sorediatum</name>
    <dbReference type="NCBI Taxonomy" id="889274"/>
    <lineage>
        <taxon>Bacteria</taxon>
        <taxon>Pseudomonadati</taxon>
        <taxon>Myxococcota</taxon>
        <taxon>Polyangia</taxon>
        <taxon>Polyangiales</taxon>
        <taxon>Polyangiaceae</taxon>
        <taxon>Polyangium</taxon>
    </lineage>
</organism>
<dbReference type="Proteomes" id="UP001160301">
    <property type="component" value="Unassembled WGS sequence"/>
</dbReference>
<evidence type="ECO:0000313" key="2">
    <source>
        <dbReference type="EMBL" id="MDI1435054.1"/>
    </source>
</evidence>
<accession>A0ABT6P3D1</accession>
<reference evidence="2 3" key="1">
    <citation type="submission" date="2023-04" db="EMBL/GenBank/DDBJ databases">
        <title>The genome sequence of Polyangium sorediatum DSM14670.</title>
        <authorList>
            <person name="Zhang X."/>
        </authorList>
    </citation>
    <scope>NUCLEOTIDE SEQUENCE [LARGE SCALE GENOMIC DNA]</scope>
    <source>
        <strain evidence="2 3">DSM 14670</strain>
    </source>
</reference>